<dbReference type="FunFam" id="3.40.640.10:FF:000020">
    <property type="entry name" value="sphingosine-1-phosphate lyase 1"/>
    <property type="match status" value="1"/>
</dbReference>
<dbReference type="Proteomes" id="UP000054248">
    <property type="component" value="Unassembled WGS sequence"/>
</dbReference>
<evidence type="ECO:0000256" key="4">
    <source>
        <dbReference type="ARBA" id="ARBA00004991"/>
    </source>
</evidence>
<evidence type="ECO:0000256" key="17">
    <source>
        <dbReference type="RuleBase" id="RU000382"/>
    </source>
</evidence>
<evidence type="ECO:0000256" key="8">
    <source>
        <dbReference type="ARBA" id="ARBA00022919"/>
    </source>
</evidence>
<dbReference type="InterPro" id="IPR015424">
    <property type="entry name" value="PyrdxlP-dep_Trfase"/>
</dbReference>
<keyword evidence="8" id="KW-0746">Sphingolipid metabolism</keyword>
<evidence type="ECO:0000256" key="14">
    <source>
        <dbReference type="ARBA" id="ARBA00038965"/>
    </source>
</evidence>
<keyword evidence="9" id="KW-1133">Transmembrane helix</keyword>
<dbReference type="SUPFAM" id="SSF53383">
    <property type="entry name" value="PLP-dependent transferases"/>
    <property type="match status" value="1"/>
</dbReference>
<feature type="modified residue" description="N6-(pyridoxal phosphate)lysine" evidence="16">
    <location>
        <position position="139"/>
    </location>
</feature>
<comment type="subcellular location">
    <subcellularLocation>
        <location evidence="2">Endoplasmic reticulum membrane</location>
        <topology evidence="2">Single-pass membrane protein</topology>
    </subcellularLocation>
</comment>
<comment type="cofactor">
    <cofactor evidence="1 16 17">
        <name>pyridoxal 5'-phosphate</name>
        <dbReference type="ChEBI" id="CHEBI:597326"/>
    </cofactor>
</comment>
<dbReference type="InterPro" id="IPR015422">
    <property type="entry name" value="PyrdxlP-dep_Trfase_small"/>
</dbReference>
<keyword evidence="7 16" id="KW-0663">Pyridoxal phosphate</keyword>
<dbReference type="EMBL" id="KN823711">
    <property type="protein sequence ID" value="KIO16014.1"/>
    <property type="molecule type" value="Genomic_DNA"/>
</dbReference>
<dbReference type="GO" id="GO:0030149">
    <property type="term" value="P:sphingolipid catabolic process"/>
    <property type="evidence" value="ECO:0007669"/>
    <property type="project" value="TreeGrafter"/>
</dbReference>
<keyword evidence="12 17" id="KW-0456">Lyase</keyword>
<dbReference type="Gene3D" id="3.40.640.10">
    <property type="entry name" value="Type I PLP-dependent aspartate aminotransferase-like (Major domain)"/>
    <property type="match status" value="1"/>
</dbReference>
<evidence type="ECO:0000256" key="5">
    <source>
        <dbReference type="ARBA" id="ARBA00022692"/>
    </source>
</evidence>
<evidence type="ECO:0000256" key="13">
    <source>
        <dbReference type="ARBA" id="ARBA00038302"/>
    </source>
</evidence>
<dbReference type="PANTHER" id="PTHR42735">
    <property type="match status" value="1"/>
</dbReference>
<keyword evidence="5" id="KW-0812">Transmembrane</keyword>
<evidence type="ECO:0000256" key="6">
    <source>
        <dbReference type="ARBA" id="ARBA00022824"/>
    </source>
</evidence>
<dbReference type="EC" id="4.1.2.27" evidence="14"/>
<evidence type="ECO:0000256" key="2">
    <source>
        <dbReference type="ARBA" id="ARBA00004389"/>
    </source>
</evidence>
<evidence type="ECO:0000313" key="18">
    <source>
        <dbReference type="EMBL" id="KIO16014.1"/>
    </source>
</evidence>
<gene>
    <name evidence="18" type="ORF">M407DRAFT_196869</name>
</gene>
<comment type="similarity">
    <text evidence="13">Belongs to the group II decarboxylase family. Sphingosine-1-phosphate lyase subfamily.</text>
</comment>
<accession>A0A0C3Q1F0</accession>
<sequence>MSCKTHRDWARDVKGITEPEMVIPSSAHPAFDKGGAYLGIKIHHVPVDPVTRKVDLKKVKRAINSNTIMIVGSCVNFPDGNMDDITGLAALARRYKVGLHVDCCLGSFIVPFLEKAGFPITPFDFRVDGVTAISCDTHKYGFAPKGNSVIMYRDAELRKYQYFVYPDWAGGAYGSPSLAGSRPGALIAGTWATMQYMGQDGYLKSCRSIVTCAKTIEAAIREEIPELYVLGEPVSSCVAFASNTPSVNVLEVGDIMSTKGWHLNGLSNPAAVHIACTRLTTKMTDQFIQDLKESVTEARGKPPGKGTMVSIYGLNVSSPVGPALVSRLAMAFLDAMYIA</sequence>
<evidence type="ECO:0000256" key="15">
    <source>
        <dbReference type="ARBA" id="ARBA00042568"/>
    </source>
</evidence>
<dbReference type="Gene3D" id="3.90.1150.10">
    <property type="entry name" value="Aspartate Aminotransferase, domain 1"/>
    <property type="match status" value="1"/>
</dbReference>
<keyword evidence="10" id="KW-0443">Lipid metabolism</keyword>
<name>A0A0C3Q1F0_9AGAM</name>
<evidence type="ECO:0000256" key="9">
    <source>
        <dbReference type="ARBA" id="ARBA00022989"/>
    </source>
</evidence>
<dbReference type="Pfam" id="PF00282">
    <property type="entry name" value="Pyridoxal_deC"/>
    <property type="match status" value="1"/>
</dbReference>
<reference evidence="19" key="2">
    <citation type="submission" date="2015-01" db="EMBL/GenBank/DDBJ databases">
        <title>Evolutionary Origins and Diversification of the Mycorrhizal Mutualists.</title>
        <authorList>
            <consortium name="DOE Joint Genome Institute"/>
            <consortium name="Mycorrhizal Genomics Consortium"/>
            <person name="Kohler A."/>
            <person name="Kuo A."/>
            <person name="Nagy L.G."/>
            <person name="Floudas D."/>
            <person name="Copeland A."/>
            <person name="Barry K.W."/>
            <person name="Cichocki N."/>
            <person name="Veneault-Fourrey C."/>
            <person name="LaButti K."/>
            <person name="Lindquist E.A."/>
            <person name="Lipzen A."/>
            <person name="Lundell T."/>
            <person name="Morin E."/>
            <person name="Murat C."/>
            <person name="Riley R."/>
            <person name="Ohm R."/>
            <person name="Sun H."/>
            <person name="Tunlid A."/>
            <person name="Henrissat B."/>
            <person name="Grigoriev I.V."/>
            <person name="Hibbett D.S."/>
            <person name="Martin F."/>
        </authorList>
    </citation>
    <scope>NUCLEOTIDE SEQUENCE [LARGE SCALE GENOMIC DNA]</scope>
    <source>
        <strain evidence="19">MUT 4182</strain>
    </source>
</reference>
<evidence type="ECO:0000313" key="19">
    <source>
        <dbReference type="Proteomes" id="UP000054248"/>
    </source>
</evidence>
<dbReference type="AlphaFoldDB" id="A0A0C3Q1F0"/>
<evidence type="ECO:0000256" key="1">
    <source>
        <dbReference type="ARBA" id="ARBA00001933"/>
    </source>
</evidence>
<keyword evidence="19" id="KW-1185">Reference proteome</keyword>
<dbReference type="GO" id="GO:0019752">
    <property type="term" value="P:carboxylic acid metabolic process"/>
    <property type="evidence" value="ECO:0007669"/>
    <property type="project" value="InterPro"/>
</dbReference>
<protein>
    <recommendedName>
        <fullName evidence="14">sphinganine-1-phosphate aldolase</fullName>
        <ecNumber evidence="14">4.1.2.27</ecNumber>
    </recommendedName>
    <alternativeName>
        <fullName evidence="15">Sphingosine-1-phosphate aldolase</fullName>
    </alternativeName>
</protein>
<evidence type="ECO:0000256" key="3">
    <source>
        <dbReference type="ARBA" id="ARBA00004760"/>
    </source>
</evidence>
<dbReference type="InterPro" id="IPR050477">
    <property type="entry name" value="GrpII_AminoAcid_Decarb"/>
</dbReference>
<dbReference type="HOGENOM" id="CLU_028929_2_1_1"/>
<comment type="pathway">
    <text evidence="4">Sphingolipid metabolism.</text>
</comment>
<evidence type="ECO:0000256" key="11">
    <source>
        <dbReference type="ARBA" id="ARBA00023136"/>
    </source>
</evidence>
<evidence type="ECO:0000256" key="7">
    <source>
        <dbReference type="ARBA" id="ARBA00022898"/>
    </source>
</evidence>
<dbReference type="InterPro" id="IPR015421">
    <property type="entry name" value="PyrdxlP-dep_Trfase_major"/>
</dbReference>
<dbReference type="PANTHER" id="PTHR42735:SF6">
    <property type="entry name" value="SPHINGOSINE-1-PHOSPHATE LYASE 1"/>
    <property type="match status" value="1"/>
</dbReference>
<reference evidence="18 19" key="1">
    <citation type="submission" date="2014-04" db="EMBL/GenBank/DDBJ databases">
        <authorList>
            <consortium name="DOE Joint Genome Institute"/>
            <person name="Kuo A."/>
            <person name="Girlanda M."/>
            <person name="Perotto S."/>
            <person name="Kohler A."/>
            <person name="Nagy L.G."/>
            <person name="Floudas D."/>
            <person name="Copeland A."/>
            <person name="Barry K.W."/>
            <person name="Cichocki N."/>
            <person name="Veneault-Fourrey C."/>
            <person name="LaButti K."/>
            <person name="Lindquist E.A."/>
            <person name="Lipzen A."/>
            <person name="Lundell T."/>
            <person name="Morin E."/>
            <person name="Murat C."/>
            <person name="Sun H."/>
            <person name="Tunlid A."/>
            <person name="Henrissat B."/>
            <person name="Grigoriev I.V."/>
            <person name="Hibbett D.S."/>
            <person name="Martin F."/>
            <person name="Nordberg H.P."/>
            <person name="Cantor M.N."/>
            <person name="Hua S.X."/>
        </authorList>
    </citation>
    <scope>NUCLEOTIDE SEQUENCE [LARGE SCALE GENOMIC DNA]</scope>
    <source>
        <strain evidence="18 19">MUT 4182</strain>
    </source>
</reference>
<dbReference type="InterPro" id="IPR002129">
    <property type="entry name" value="PyrdxlP-dep_de-COase"/>
</dbReference>
<dbReference type="GO" id="GO:0005789">
    <property type="term" value="C:endoplasmic reticulum membrane"/>
    <property type="evidence" value="ECO:0007669"/>
    <property type="project" value="UniProtKB-SubCell"/>
</dbReference>
<evidence type="ECO:0000256" key="16">
    <source>
        <dbReference type="PIRSR" id="PIRSR602129-50"/>
    </source>
</evidence>
<keyword evidence="6" id="KW-0256">Endoplasmic reticulum</keyword>
<dbReference type="GO" id="GO:0030170">
    <property type="term" value="F:pyridoxal phosphate binding"/>
    <property type="evidence" value="ECO:0007669"/>
    <property type="project" value="InterPro"/>
</dbReference>
<evidence type="ECO:0000256" key="10">
    <source>
        <dbReference type="ARBA" id="ARBA00023098"/>
    </source>
</evidence>
<organism evidence="18 19">
    <name type="scientific">Tulasnella calospora MUT 4182</name>
    <dbReference type="NCBI Taxonomy" id="1051891"/>
    <lineage>
        <taxon>Eukaryota</taxon>
        <taxon>Fungi</taxon>
        <taxon>Dikarya</taxon>
        <taxon>Basidiomycota</taxon>
        <taxon>Agaricomycotina</taxon>
        <taxon>Agaricomycetes</taxon>
        <taxon>Cantharellales</taxon>
        <taxon>Tulasnellaceae</taxon>
        <taxon>Tulasnella</taxon>
    </lineage>
</organism>
<dbReference type="GO" id="GO:0008117">
    <property type="term" value="F:sphinganine-1-phosphate aldolase activity"/>
    <property type="evidence" value="ECO:0007669"/>
    <property type="project" value="UniProtKB-EC"/>
</dbReference>
<dbReference type="STRING" id="1051891.A0A0C3Q1F0"/>
<comment type="pathway">
    <text evidence="3">Lipid metabolism; sphingolipid metabolism.</text>
</comment>
<dbReference type="OrthoDB" id="10254570at2759"/>
<keyword evidence="11" id="KW-0472">Membrane</keyword>
<proteinExistence type="inferred from homology"/>
<evidence type="ECO:0000256" key="12">
    <source>
        <dbReference type="ARBA" id="ARBA00023239"/>
    </source>
</evidence>